<sequence>MMLGRGSALLELSCCELGSIWAPGLDLCGACHRMWTLSQALVKPSCTRKRASRGTRKRPVTLNKFHLTVALRVSTVF</sequence>
<name>A0A6A7C6I7_9PEZI</name>
<keyword evidence="2" id="KW-1185">Reference proteome</keyword>
<dbReference type="AlphaFoldDB" id="A0A6A7C6I7"/>
<evidence type="ECO:0000313" key="1">
    <source>
        <dbReference type="EMBL" id="KAF2863094.1"/>
    </source>
</evidence>
<organism evidence="1 2">
    <name type="scientific">Piedraia hortae CBS 480.64</name>
    <dbReference type="NCBI Taxonomy" id="1314780"/>
    <lineage>
        <taxon>Eukaryota</taxon>
        <taxon>Fungi</taxon>
        <taxon>Dikarya</taxon>
        <taxon>Ascomycota</taxon>
        <taxon>Pezizomycotina</taxon>
        <taxon>Dothideomycetes</taxon>
        <taxon>Dothideomycetidae</taxon>
        <taxon>Capnodiales</taxon>
        <taxon>Piedraiaceae</taxon>
        <taxon>Piedraia</taxon>
    </lineage>
</organism>
<evidence type="ECO:0000313" key="2">
    <source>
        <dbReference type="Proteomes" id="UP000799421"/>
    </source>
</evidence>
<dbReference type="Proteomes" id="UP000799421">
    <property type="component" value="Unassembled WGS sequence"/>
</dbReference>
<reference evidence="1" key="1">
    <citation type="journal article" date="2020" name="Stud. Mycol.">
        <title>101 Dothideomycetes genomes: a test case for predicting lifestyles and emergence of pathogens.</title>
        <authorList>
            <person name="Haridas S."/>
            <person name="Albert R."/>
            <person name="Binder M."/>
            <person name="Bloem J."/>
            <person name="Labutti K."/>
            <person name="Salamov A."/>
            <person name="Andreopoulos B."/>
            <person name="Baker S."/>
            <person name="Barry K."/>
            <person name="Bills G."/>
            <person name="Bluhm B."/>
            <person name="Cannon C."/>
            <person name="Castanera R."/>
            <person name="Culley D."/>
            <person name="Daum C."/>
            <person name="Ezra D."/>
            <person name="Gonzalez J."/>
            <person name="Henrissat B."/>
            <person name="Kuo A."/>
            <person name="Liang C."/>
            <person name="Lipzen A."/>
            <person name="Lutzoni F."/>
            <person name="Magnuson J."/>
            <person name="Mondo S."/>
            <person name="Nolan M."/>
            <person name="Ohm R."/>
            <person name="Pangilinan J."/>
            <person name="Park H.-J."/>
            <person name="Ramirez L."/>
            <person name="Alfaro M."/>
            <person name="Sun H."/>
            <person name="Tritt A."/>
            <person name="Yoshinaga Y."/>
            <person name="Zwiers L.-H."/>
            <person name="Turgeon B."/>
            <person name="Goodwin S."/>
            <person name="Spatafora J."/>
            <person name="Crous P."/>
            <person name="Grigoriev I."/>
        </authorList>
    </citation>
    <scope>NUCLEOTIDE SEQUENCE</scope>
    <source>
        <strain evidence="1">CBS 480.64</strain>
    </source>
</reference>
<dbReference type="EMBL" id="MU005962">
    <property type="protein sequence ID" value="KAF2863094.1"/>
    <property type="molecule type" value="Genomic_DNA"/>
</dbReference>
<protein>
    <submittedName>
        <fullName evidence="1">Uncharacterized protein</fullName>
    </submittedName>
</protein>
<accession>A0A6A7C6I7</accession>
<gene>
    <name evidence="1" type="ORF">K470DRAFT_255223</name>
</gene>
<proteinExistence type="predicted"/>